<sequence>MGRTSKLHADPRAGSKPRACLLQDNSASNCAPMEPSDPFNVVNEMIPMASHISPSSNVHTLPRPLKQQEPEPFPHCSYKKIRGLFGHHHQPVLHCFGVECFG</sequence>
<dbReference type="EMBL" id="JAHRIO010052953">
    <property type="protein sequence ID" value="MEQ2176176.1"/>
    <property type="molecule type" value="Genomic_DNA"/>
</dbReference>
<name>A0ABV0NXM4_9TELE</name>
<evidence type="ECO:0000313" key="2">
    <source>
        <dbReference type="Proteomes" id="UP001476798"/>
    </source>
</evidence>
<reference evidence="1 2" key="1">
    <citation type="submission" date="2021-06" db="EMBL/GenBank/DDBJ databases">
        <authorList>
            <person name="Palmer J.M."/>
        </authorList>
    </citation>
    <scope>NUCLEOTIDE SEQUENCE [LARGE SCALE GENOMIC DNA]</scope>
    <source>
        <strain evidence="1 2">GA_2019</strain>
        <tissue evidence="1">Muscle</tissue>
    </source>
</reference>
<comment type="caution">
    <text evidence="1">The sequence shown here is derived from an EMBL/GenBank/DDBJ whole genome shotgun (WGS) entry which is preliminary data.</text>
</comment>
<organism evidence="1 2">
    <name type="scientific">Goodea atripinnis</name>
    <dbReference type="NCBI Taxonomy" id="208336"/>
    <lineage>
        <taxon>Eukaryota</taxon>
        <taxon>Metazoa</taxon>
        <taxon>Chordata</taxon>
        <taxon>Craniata</taxon>
        <taxon>Vertebrata</taxon>
        <taxon>Euteleostomi</taxon>
        <taxon>Actinopterygii</taxon>
        <taxon>Neopterygii</taxon>
        <taxon>Teleostei</taxon>
        <taxon>Neoteleostei</taxon>
        <taxon>Acanthomorphata</taxon>
        <taxon>Ovalentaria</taxon>
        <taxon>Atherinomorphae</taxon>
        <taxon>Cyprinodontiformes</taxon>
        <taxon>Goodeidae</taxon>
        <taxon>Goodea</taxon>
    </lineage>
</organism>
<gene>
    <name evidence="1" type="ORF">GOODEAATRI_025389</name>
</gene>
<accession>A0ABV0NXM4</accession>
<dbReference type="Proteomes" id="UP001476798">
    <property type="component" value="Unassembled WGS sequence"/>
</dbReference>
<proteinExistence type="predicted"/>
<protein>
    <submittedName>
        <fullName evidence="1">Uncharacterized protein</fullName>
    </submittedName>
</protein>
<evidence type="ECO:0000313" key="1">
    <source>
        <dbReference type="EMBL" id="MEQ2176176.1"/>
    </source>
</evidence>
<keyword evidence="2" id="KW-1185">Reference proteome</keyword>